<dbReference type="SUPFAM" id="SSF55874">
    <property type="entry name" value="ATPase domain of HSP90 chaperone/DNA topoisomerase II/histidine kinase"/>
    <property type="match status" value="1"/>
</dbReference>
<dbReference type="InterPro" id="IPR002545">
    <property type="entry name" value="CheW-lke_dom"/>
</dbReference>
<evidence type="ECO:0000256" key="10">
    <source>
        <dbReference type="ARBA" id="ARBA00023012"/>
    </source>
</evidence>
<evidence type="ECO:0000256" key="2">
    <source>
        <dbReference type="ARBA" id="ARBA00012438"/>
    </source>
</evidence>
<dbReference type="CDD" id="cd16916">
    <property type="entry name" value="HATPase_CheA-like"/>
    <property type="match status" value="1"/>
</dbReference>
<proteinExistence type="predicted"/>
<dbReference type="InterPro" id="IPR004105">
    <property type="entry name" value="CheA-like_dim"/>
</dbReference>
<evidence type="ECO:0000256" key="11">
    <source>
        <dbReference type="ARBA" id="ARBA00035100"/>
    </source>
</evidence>
<dbReference type="FunFam" id="3.30.565.10:FF:000016">
    <property type="entry name" value="Chemotaxis protein CheA, putative"/>
    <property type="match status" value="1"/>
</dbReference>
<dbReference type="SUPFAM" id="SSF47384">
    <property type="entry name" value="Homodimeric domain of signal transducing histidine kinase"/>
    <property type="match status" value="1"/>
</dbReference>
<dbReference type="Pfam" id="PF01627">
    <property type="entry name" value="Hpt"/>
    <property type="match status" value="2"/>
</dbReference>
<evidence type="ECO:0000256" key="8">
    <source>
        <dbReference type="ARBA" id="ARBA00022777"/>
    </source>
</evidence>
<dbReference type="EMBL" id="DRLD01000021">
    <property type="protein sequence ID" value="HED09182.1"/>
    <property type="molecule type" value="Genomic_DNA"/>
</dbReference>
<dbReference type="InterPro" id="IPR051315">
    <property type="entry name" value="Bact_Chemotaxis_CheA"/>
</dbReference>
<dbReference type="GO" id="GO:0000155">
    <property type="term" value="F:phosphorelay sensor kinase activity"/>
    <property type="evidence" value="ECO:0007669"/>
    <property type="project" value="InterPro"/>
</dbReference>
<dbReference type="InterPro" id="IPR005467">
    <property type="entry name" value="His_kinase_dom"/>
</dbReference>
<protein>
    <recommendedName>
        <fullName evidence="3">Chemotaxis protein CheA</fullName>
        <ecNumber evidence="2">2.7.13.3</ecNumber>
    </recommendedName>
</protein>
<dbReference type="Gene3D" id="1.20.120.160">
    <property type="entry name" value="HPT domain"/>
    <property type="match status" value="2"/>
</dbReference>
<dbReference type="PROSITE" id="PS50109">
    <property type="entry name" value="HIS_KIN"/>
    <property type="match status" value="1"/>
</dbReference>
<dbReference type="SMART" id="SM00073">
    <property type="entry name" value="HPT"/>
    <property type="match status" value="2"/>
</dbReference>
<dbReference type="Pfam" id="PF02518">
    <property type="entry name" value="HATPase_c"/>
    <property type="match status" value="1"/>
</dbReference>
<dbReference type="InterPro" id="IPR036061">
    <property type="entry name" value="CheW-like_dom_sf"/>
</dbReference>
<dbReference type="InterPro" id="IPR004358">
    <property type="entry name" value="Sig_transdc_His_kin-like_C"/>
</dbReference>
<dbReference type="PROSITE" id="PS50851">
    <property type="entry name" value="CHEW"/>
    <property type="match status" value="1"/>
</dbReference>
<evidence type="ECO:0000313" key="17">
    <source>
        <dbReference type="EMBL" id="HED09182.1"/>
    </source>
</evidence>
<dbReference type="PRINTS" id="PR00344">
    <property type="entry name" value="BCTRLSENSOR"/>
</dbReference>
<dbReference type="SMART" id="SM00260">
    <property type="entry name" value="CheW"/>
    <property type="match status" value="1"/>
</dbReference>
<dbReference type="InterPro" id="IPR037006">
    <property type="entry name" value="CheA-like_homodim_sf"/>
</dbReference>
<evidence type="ECO:0000259" key="15">
    <source>
        <dbReference type="PROSITE" id="PS50851"/>
    </source>
</evidence>
<feature type="compositionally biased region" description="Low complexity" evidence="13">
    <location>
        <begin position="349"/>
        <end position="363"/>
    </location>
</feature>
<feature type="domain" description="HPt" evidence="16">
    <location>
        <begin position="4"/>
        <end position="113"/>
    </location>
</feature>
<dbReference type="SMART" id="SM01231">
    <property type="entry name" value="H-kinase_dim"/>
    <property type="match status" value="1"/>
</dbReference>
<feature type="compositionally biased region" description="Basic and acidic residues" evidence="13">
    <location>
        <begin position="321"/>
        <end position="344"/>
    </location>
</feature>
<evidence type="ECO:0000256" key="3">
    <source>
        <dbReference type="ARBA" id="ARBA00021495"/>
    </source>
</evidence>
<evidence type="ECO:0000259" key="16">
    <source>
        <dbReference type="PROSITE" id="PS50894"/>
    </source>
</evidence>
<dbReference type="PANTHER" id="PTHR43395">
    <property type="entry name" value="SENSOR HISTIDINE KINASE CHEA"/>
    <property type="match status" value="1"/>
</dbReference>
<keyword evidence="7" id="KW-0547">Nucleotide-binding</keyword>
<feature type="modified residue" description="Phosphohistidine" evidence="12">
    <location>
        <position position="228"/>
    </location>
</feature>
<sequence length="753" mass="83271">MSNILNDDKEILIDFINESNEALEKTELVLLGLEENLSAGGEVDENDINTIFRTFHSIKGSAGFIGLVGMNHLTHEAETLLDNIRKGKTNLQKTHIDIFLEVSDTLMMMMNHLHENFSEEGFPGDIDELKQRIIKLIEETAPVAPQDKSRGGAGKKTKSSAKSSGKTKEEEKPAVTDSMVDALISPELVKQFVVDASELLDGMEQDLLALEKAPDTMELIESVFRNMHSLKGNAGFFNYSDISQVCHQAETFLDMVRSGNVQAESNQISLILQVLDFLRIAIENLDNGKPPVISGKIGLLDLMTDVFALDTTEEPETNETPSKEEVKRAAEENNEQKPEAKAVKDANQVKSKPVAKPSVKPHSSMSDVIRVDVEKLNKLMNLVGEIVISESMVSHNPDLRGLELESVEKSISYLQKNVRELQELATAMRMIPLNGLFSKMKRLIRDLATKNGKKIDLIINGGETEVDRSVLEHISDPLVHILRNSADHGIEVPEARKKRGKTETGRIELSAKQVGGEIWIVVEDDGNGLNREKILNKALEKGLITENDMDMPDEKVWNLIFQPGFSTADQVSDISGRGVGMDVVVRNVEKIRGRVEVDSMDGQGTRVNLRIPLTTAIVDGMLMRVEETIYAIPTLDIKESLQVGDQHVVDLMDGQEVIKIREQLIPILRLHELHELSFKAKPLSEGIVVVTEKGPQGIGFLVDEILGQQQLVIKPLPGYLGNIRGVSGCAVLGNGEICLILDLSNLIKMVEVK</sequence>
<comment type="caution">
    <text evidence="17">The sequence shown here is derived from an EMBL/GenBank/DDBJ whole genome shotgun (WGS) entry which is preliminary data.</text>
</comment>
<evidence type="ECO:0000256" key="6">
    <source>
        <dbReference type="ARBA" id="ARBA00022679"/>
    </source>
</evidence>
<dbReference type="SUPFAM" id="SSF50341">
    <property type="entry name" value="CheW-like"/>
    <property type="match status" value="1"/>
</dbReference>
<dbReference type="InterPro" id="IPR036097">
    <property type="entry name" value="HisK_dim/P_sf"/>
</dbReference>
<dbReference type="Proteomes" id="UP000886005">
    <property type="component" value="Unassembled WGS sequence"/>
</dbReference>
<keyword evidence="10" id="KW-0902">Two-component regulatory system</keyword>
<comment type="function">
    <text evidence="11">Involved in the transmission of sensory signals from the chemoreceptors to the flagellar motors. CheA is autophosphorylated; it can transfer its phosphate group to either CheB or CheY.</text>
</comment>
<dbReference type="GO" id="GO:0005737">
    <property type="term" value="C:cytoplasm"/>
    <property type="evidence" value="ECO:0007669"/>
    <property type="project" value="InterPro"/>
</dbReference>
<evidence type="ECO:0000256" key="4">
    <source>
        <dbReference type="ARBA" id="ARBA00022500"/>
    </source>
</evidence>
<evidence type="ECO:0000256" key="12">
    <source>
        <dbReference type="PROSITE-ProRule" id="PRU00110"/>
    </source>
</evidence>
<organism evidence="17">
    <name type="scientific">Caldithrix abyssi</name>
    <dbReference type="NCBI Taxonomy" id="187145"/>
    <lineage>
        <taxon>Bacteria</taxon>
        <taxon>Pseudomonadati</taxon>
        <taxon>Calditrichota</taxon>
        <taxon>Calditrichia</taxon>
        <taxon>Calditrichales</taxon>
        <taxon>Calditrichaceae</taxon>
        <taxon>Caldithrix</taxon>
    </lineage>
</organism>
<dbReference type="EC" id="2.7.13.3" evidence="2"/>
<dbReference type="Gene3D" id="1.10.287.560">
    <property type="entry name" value="Histidine kinase CheA-like, homodimeric domain"/>
    <property type="match status" value="1"/>
</dbReference>
<keyword evidence="6" id="KW-0808">Transferase</keyword>
<dbReference type="PROSITE" id="PS50894">
    <property type="entry name" value="HPT"/>
    <property type="match status" value="2"/>
</dbReference>
<dbReference type="InterPro" id="IPR036641">
    <property type="entry name" value="HPT_dom_sf"/>
</dbReference>
<dbReference type="SUPFAM" id="SSF47226">
    <property type="entry name" value="Histidine-containing phosphotransfer domain, HPT domain"/>
    <property type="match status" value="2"/>
</dbReference>
<feature type="modified residue" description="Phosphohistidine" evidence="12">
    <location>
        <position position="56"/>
    </location>
</feature>
<dbReference type="CDD" id="cd00088">
    <property type="entry name" value="HPT"/>
    <property type="match status" value="2"/>
</dbReference>
<feature type="domain" description="Histidine kinase" evidence="14">
    <location>
        <begin position="364"/>
        <end position="615"/>
    </location>
</feature>
<dbReference type="InterPro" id="IPR003594">
    <property type="entry name" value="HATPase_dom"/>
</dbReference>
<evidence type="ECO:0000256" key="9">
    <source>
        <dbReference type="ARBA" id="ARBA00022840"/>
    </source>
</evidence>
<evidence type="ECO:0000256" key="13">
    <source>
        <dbReference type="SAM" id="MobiDB-lite"/>
    </source>
</evidence>
<gene>
    <name evidence="17" type="ORF">ENJ10_00700</name>
</gene>
<evidence type="ECO:0000259" key="14">
    <source>
        <dbReference type="PROSITE" id="PS50109"/>
    </source>
</evidence>
<feature type="region of interest" description="Disordered" evidence="13">
    <location>
        <begin position="140"/>
        <end position="174"/>
    </location>
</feature>
<dbReference type="AlphaFoldDB" id="A0A7V1PU25"/>
<dbReference type="InterPro" id="IPR036890">
    <property type="entry name" value="HATPase_C_sf"/>
</dbReference>
<keyword evidence="9" id="KW-0067">ATP-binding</keyword>
<dbReference type="Pfam" id="PF01584">
    <property type="entry name" value="CheW"/>
    <property type="match status" value="1"/>
</dbReference>
<dbReference type="InterPro" id="IPR008207">
    <property type="entry name" value="Sig_transdc_His_kin_Hpt_dom"/>
</dbReference>
<dbReference type="PANTHER" id="PTHR43395:SF10">
    <property type="entry name" value="CHEMOTAXIS PROTEIN CHEA"/>
    <property type="match status" value="1"/>
</dbReference>
<evidence type="ECO:0000256" key="1">
    <source>
        <dbReference type="ARBA" id="ARBA00000085"/>
    </source>
</evidence>
<keyword evidence="4" id="KW-0145">Chemotaxis</keyword>
<reference evidence="17" key="1">
    <citation type="journal article" date="2020" name="mSystems">
        <title>Genome- and Community-Level Interaction Insights into Carbon Utilization and Element Cycling Functions of Hydrothermarchaeota in Hydrothermal Sediment.</title>
        <authorList>
            <person name="Zhou Z."/>
            <person name="Liu Y."/>
            <person name="Xu W."/>
            <person name="Pan J."/>
            <person name="Luo Z.H."/>
            <person name="Li M."/>
        </authorList>
    </citation>
    <scope>NUCLEOTIDE SEQUENCE [LARGE SCALE GENOMIC DNA]</scope>
    <source>
        <strain evidence="17">HyVt-456</strain>
    </source>
</reference>
<dbReference type="GO" id="GO:0006935">
    <property type="term" value="P:chemotaxis"/>
    <property type="evidence" value="ECO:0007669"/>
    <property type="project" value="InterPro"/>
</dbReference>
<keyword evidence="5 12" id="KW-0597">Phosphoprotein</keyword>
<keyword evidence="8" id="KW-0418">Kinase</keyword>
<evidence type="ECO:0000256" key="7">
    <source>
        <dbReference type="ARBA" id="ARBA00022741"/>
    </source>
</evidence>
<feature type="region of interest" description="Disordered" evidence="13">
    <location>
        <begin position="311"/>
        <end position="363"/>
    </location>
</feature>
<feature type="domain" description="CheW-like" evidence="15">
    <location>
        <begin position="617"/>
        <end position="752"/>
    </location>
</feature>
<evidence type="ECO:0000256" key="5">
    <source>
        <dbReference type="ARBA" id="ARBA00022553"/>
    </source>
</evidence>
<feature type="domain" description="HPt" evidence="16">
    <location>
        <begin position="181"/>
        <end position="285"/>
    </location>
</feature>
<dbReference type="Pfam" id="PF02895">
    <property type="entry name" value="H-kinase_dim"/>
    <property type="match status" value="1"/>
</dbReference>
<name>A0A7V1PU25_CALAY</name>
<dbReference type="Gene3D" id="3.30.565.10">
    <property type="entry name" value="Histidine kinase-like ATPase, C-terminal domain"/>
    <property type="match status" value="1"/>
</dbReference>
<comment type="catalytic activity">
    <reaction evidence="1">
        <text>ATP + protein L-histidine = ADP + protein N-phospho-L-histidine.</text>
        <dbReference type="EC" id="2.7.13.3"/>
    </reaction>
</comment>
<accession>A0A7V1PU25</accession>
<dbReference type="SMART" id="SM00387">
    <property type="entry name" value="HATPase_c"/>
    <property type="match status" value="1"/>
</dbReference>
<dbReference type="Gene3D" id="2.30.30.40">
    <property type="entry name" value="SH3 Domains"/>
    <property type="match status" value="1"/>
</dbReference>